<dbReference type="Proteomes" id="UP000654257">
    <property type="component" value="Unassembled WGS sequence"/>
</dbReference>
<feature type="domain" description="SnoaL-like" evidence="1">
    <location>
        <begin position="13"/>
        <end position="105"/>
    </location>
</feature>
<evidence type="ECO:0000259" key="1">
    <source>
        <dbReference type="Pfam" id="PF12680"/>
    </source>
</evidence>
<dbReference type="InterPro" id="IPR032710">
    <property type="entry name" value="NTF2-like_dom_sf"/>
</dbReference>
<proteinExistence type="predicted"/>
<reference evidence="2" key="1">
    <citation type="journal article" date="2014" name="Int. J. Syst. Evol. Microbiol.">
        <title>Complete genome sequence of Corynebacterium casei LMG S-19264T (=DSM 44701T), isolated from a smear-ripened cheese.</title>
        <authorList>
            <consortium name="US DOE Joint Genome Institute (JGI-PGF)"/>
            <person name="Walter F."/>
            <person name="Albersmeier A."/>
            <person name="Kalinowski J."/>
            <person name="Ruckert C."/>
        </authorList>
    </citation>
    <scope>NUCLEOTIDE SEQUENCE</scope>
    <source>
        <strain evidence="2">CCM 7905</strain>
    </source>
</reference>
<dbReference type="RefSeq" id="WP_188547335.1">
    <property type="nucleotide sequence ID" value="NZ_BMCU01000006.1"/>
</dbReference>
<name>A0A917G796_9NOCA</name>
<dbReference type="AlphaFoldDB" id="A0A917G796"/>
<dbReference type="Gene3D" id="3.10.450.50">
    <property type="match status" value="1"/>
</dbReference>
<organism evidence="2 3">
    <name type="scientific">Rhodococcoides trifolii</name>
    <dbReference type="NCBI Taxonomy" id="908250"/>
    <lineage>
        <taxon>Bacteria</taxon>
        <taxon>Bacillati</taxon>
        <taxon>Actinomycetota</taxon>
        <taxon>Actinomycetes</taxon>
        <taxon>Mycobacteriales</taxon>
        <taxon>Nocardiaceae</taxon>
        <taxon>Rhodococcoides</taxon>
    </lineage>
</organism>
<protein>
    <recommendedName>
        <fullName evidence="1">SnoaL-like domain-containing protein</fullName>
    </recommendedName>
</protein>
<sequence length="140" mass="14182">MSGVASTPAEVASAYFAGVTAGDAGAVKALFAADALLQNASGTLVGAEAIGRMYEGGFAAATMAPAPRTYVVDGDRVAVEIDLDVNGRTVVLGDFFTVREGKITRLAIYSLNPDGGRLLNDVGVDPAKQNSTQLSAEGAS</sequence>
<evidence type="ECO:0000313" key="3">
    <source>
        <dbReference type="Proteomes" id="UP000654257"/>
    </source>
</evidence>
<gene>
    <name evidence="2" type="ORF">GCM10007304_45630</name>
</gene>
<dbReference type="InterPro" id="IPR037401">
    <property type="entry name" value="SnoaL-like"/>
</dbReference>
<evidence type="ECO:0000313" key="2">
    <source>
        <dbReference type="EMBL" id="GGG26692.1"/>
    </source>
</evidence>
<accession>A0A917G796</accession>
<dbReference type="Pfam" id="PF12680">
    <property type="entry name" value="SnoaL_2"/>
    <property type="match status" value="1"/>
</dbReference>
<comment type="caution">
    <text evidence="2">The sequence shown here is derived from an EMBL/GenBank/DDBJ whole genome shotgun (WGS) entry which is preliminary data.</text>
</comment>
<keyword evidence="3" id="KW-1185">Reference proteome</keyword>
<dbReference type="EMBL" id="BMCU01000006">
    <property type="protein sequence ID" value="GGG26692.1"/>
    <property type="molecule type" value="Genomic_DNA"/>
</dbReference>
<reference evidence="2" key="2">
    <citation type="submission" date="2020-09" db="EMBL/GenBank/DDBJ databases">
        <authorList>
            <person name="Sun Q."/>
            <person name="Sedlacek I."/>
        </authorList>
    </citation>
    <scope>NUCLEOTIDE SEQUENCE</scope>
    <source>
        <strain evidence="2">CCM 7905</strain>
    </source>
</reference>
<dbReference type="SUPFAM" id="SSF54427">
    <property type="entry name" value="NTF2-like"/>
    <property type="match status" value="1"/>
</dbReference>